<dbReference type="GeneID" id="95510046"/>
<reference evidence="2 3" key="1">
    <citation type="submission" date="2016-10" db="EMBL/GenBank/DDBJ databases">
        <authorList>
            <person name="de Groot N.N."/>
        </authorList>
    </citation>
    <scope>NUCLEOTIDE SEQUENCE [LARGE SCALE GENOMIC DNA]</scope>
    <source>
        <strain evidence="2 3">DSM 40306</strain>
    </source>
</reference>
<dbReference type="Pfam" id="PF00583">
    <property type="entry name" value="Acetyltransf_1"/>
    <property type="match status" value="1"/>
</dbReference>
<gene>
    <name evidence="2" type="ORF">SAMN04490357_0779</name>
</gene>
<organism evidence="2 3">
    <name type="scientific">Streptomyces misionensis</name>
    <dbReference type="NCBI Taxonomy" id="67331"/>
    <lineage>
        <taxon>Bacteria</taxon>
        <taxon>Bacillati</taxon>
        <taxon>Actinomycetota</taxon>
        <taxon>Actinomycetes</taxon>
        <taxon>Kitasatosporales</taxon>
        <taxon>Streptomycetaceae</taxon>
        <taxon>Streptomyces</taxon>
    </lineage>
</organism>
<dbReference type="RefSeq" id="WP_070024937.1">
    <property type="nucleotide sequence ID" value="NZ_FNTD01000004.1"/>
</dbReference>
<protein>
    <submittedName>
        <fullName evidence="2">FR47-like protein</fullName>
    </submittedName>
</protein>
<dbReference type="AlphaFoldDB" id="A0A1H4NG27"/>
<dbReference type="Proteomes" id="UP000182375">
    <property type="component" value="Unassembled WGS sequence"/>
</dbReference>
<feature type="domain" description="N-acetyltransferase" evidence="1">
    <location>
        <begin position="129"/>
        <end position="265"/>
    </location>
</feature>
<dbReference type="InterPro" id="IPR016181">
    <property type="entry name" value="Acyl_CoA_acyltransferase"/>
</dbReference>
<proteinExistence type="predicted"/>
<sequence>MHTDVQSFAVAHLLRRPAAHRVGPFVAGFDPATTSPYVNYATPVPGAEPTARDVTELIAAFRARALTPRLEFAPDAAPGVESALRRAGFATEAEHEYLVCTPATLAVPHSSPEPEPKPGGEPVPWPRVRVEAPVTEADYVALDTALAEAFGGAWAPSPEGAARLRRTAEGGGAVRFVRAPDGGCAGGALCSAPAEGTAELAGVGTLPAHRGRGIAAAVTASLAEALFARGARSVWLEYSGEGSRRVYERVGFRPGGRRLYLTLEG</sequence>
<accession>A0A1H4NG27</accession>
<name>A0A1H4NG27_9ACTN</name>
<dbReference type="EMBL" id="FNTD01000004">
    <property type="protein sequence ID" value="SEB94024.1"/>
    <property type="molecule type" value="Genomic_DNA"/>
</dbReference>
<dbReference type="Gene3D" id="3.40.630.30">
    <property type="match status" value="1"/>
</dbReference>
<dbReference type="SUPFAM" id="SSF55729">
    <property type="entry name" value="Acyl-CoA N-acyltransferases (Nat)"/>
    <property type="match status" value="1"/>
</dbReference>
<dbReference type="InterPro" id="IPR000182">
    <property type="entry name" value="GNAT_dom"/>
</dbReference>
<dbReference type="STRING" id="67331.SAMN04490357_0779"/>
<dbReference type="PROSITE" id="PS51186">
    <property type="entry name" value="GNAT"/>
    <property type="match status" value="1"/>
</dbReference>
<evidence type="ECO:0000313" key="3">
    <source>
        <dbReference type="Proteomes" id="UP000182375"/>
    </source>
</evidence>
<dbReference type="GO" id="GO:0016747">
    <property type="term" value="F:acyltransferase activity, transferring groups other than amino-acyl groups"/>
    <property type="evidence" value="ECO:0007669"/>
    <property type="project" value="InterPro"/>
</dbReference>
<evidence type="ECO:0000313" key="2">
    <source>
        <dbReference type="EMBL" id="SEB94024.1"/>
    </source>
</evidence>
<dbReference type="CDD" id="cd04301">
    <property type="entry name" value="NAT_SF"/>
    <property type="match status" value="1"/>
</dbReference>
<evidence type="ECO:0000259" key="1">
    <source>
        <dbReference type="PROSITE" id="PS51186"/>
    </source>
</evidence>